<evidence type="ECO:0000259" key="1">
    <source>
        <dbReference type="PROSITE" id="PS51782"/>
    </source>
</evidence>
<sequence length="363" mass="39572">MAMPYRFASPRPRRGRPTQAWLSAALLPALLCLGWSGPGVRAATVALNPAHPTTYTVAPGDTLWSIAGRFLAQPWQWPEIWRRNPSINNPDLIYPGDVLVLDEDRGVPRLRVGTPSELRLHPQVRSEPLSQAIPTIPMHAVRPFLTRPQVMEPGALARAPYVVDFAGEHIMGGTGTRVYVRAIPTGTPAAYTVLRPGPPYRDAETGEILGYEGLYLGDARLEATGDPATLYLERTVQEVSAGDRLVPMEPEPLRLAFQPHAPKRPIRGHIIGVLNGVTQIGQHSVVALDRGSADGIEVGHVLDIFQRGRVVRDTVSARAGDTVLLPSDKAGSLLVFRPFQRVSYALVMEATRPIHVADLVQSP</sequence>
<dbReference type="CDD" id="cd00118">
    <property type="entry name" value="LysM"/>
    <property type="match status" value="1"/>
</dbReference>
<gene>
    <name evidence="2" type="ORF">MECH1_V1_0157</name>
</gene>
<dbReference type="PROSITE" id="PS51782">
    <property type="entry name" value="LYSM"/>
    <property type="match status" value="1"/>
</dbReference>
<dbReference type="Gene3D" id="3.10.350.10">
    <property type="entry name" value="LysM domain"/>
    <property type="match status" value="1"/>
</dbReference>
<dbReference type="InterPro" id="IPR018392">
    <property type="entry name" value="LysM"/>
</dbReference>
<reference evidence="2 3" key="1">
    <citation type="submission" date="2024-04" db="EMBL/GenBank/DDBJ databases">
        <authorList>
            <person name="Cremers G."/>
        </authorList>
    </citation>
    <scope>NUCLEOTIDE SEQUENCE [LARGE SCALE GENOMIC DNA]</scope>
    <source>
        <strain evidence="2">MeCH1-AG</strain>
    </source>
</reference>
<evidence type="ECO:0000313" key="3">
    <source>
        <dbReference type="Proteomes" id="UP001497493"/>
    </source>
</evidence>
<dbReference type="Proteomes" id="UP001497493">
    <property type="component" value="Chromosome"/>
</dbReference>
<dbReference type="InterPro" id="IPR036779">
    <property type="entry name" value="LysM_dom_sf"/>
</dbReference>
<organism evidence="2 3">
    <name type="scientific">Candidatus Methylocalor cossyra</name>
    <dbReference type="NCBI Taxonomy" id="3108543"/>
    <lineage>
        <taxon>Bacteria</taxon>
        <taxon>Pseudomonadati</taxon>
        <taxon>Pseudomonadota</taxon>
        <taxon>Gammaproteobacteria</taxon>
        <taxon>Methylococcales</taxon>
        <taxon>Methylococcaceae</taxon>
        <taxon>Candidatus Methylocalor</taxon>
    </lineage>
</organism>
<dbReference type="Pfam" id="PF01476">
    <property type="entry name" value="LysM"/>
    <property type="match status" value="1"/>
</dbReference>
<dbReference type="PANTHER" id="PTHR34700">
    <property type="entry name" value="POTASSIUM BINDING PROTEIN KBP"/>
    <property type="match status" value="1"/>
</dbReference>
<protein>
    <submittedName>
        <fullName evidence="2">LysM domain-containing protein</fullName>
    </submittedName>
</protein>
<evidence type="ECO:0000313" key="2">
    <source>
        <dbReference type="EMBL" id="CAL1238938.1"/>
    </source>
</evidence>
<feature type="domain" description="LysM" evidence="1">
    <location>
        <begin position="53"/>
        <end position="101"/>
    </location>
</feature>
<dbReference type="EMBL" id="OZ026884">
    <property type="protein sequence ID" value="CAL1238938.1"/>
    <property type="molecule type" value="Genomic_DNA"/>
</dbReference>
<dbReference type="PANTHER" id="PTHR34700:SF4">
    <property type="entry name" value="PHAGE-LIKE ELEMENT PBSX PROTEIN XKDP"/>
    <property type="match status" value="1"/>
</dbReference>
<keyword evidence="3" id="KW-1185">Reference proteome</keyword>
<accession>A0ABM9NEB6</accession>
<dbReference type="SMART" id="SM00257">
    <property type="entry name" value="LysM"/>
    <property type="match status" value="1"/>
</dbReference>
<proteinExistence type="predicted"/>
<name>A0ABM9NEB6_9GAMM</name>
<dbReference type="InterPro" id="IPR052196">
    <property type="entry name" value="Bact_Kbp"/>
</dbReference>
<dbReference type="SUPFAM" id="SSF54106">
    <property type="entry name" value="LysM domain"/>
    <property type="match status" value="1"/>
</dbReference>